<dbReference type="PANTHER" id="PTHR31212">
    <property type="entry name" value="ALPHA-KETOGLUTARATE-DEPENDENT DIOXYGENASE ALKB HOMOLOG 3"/>
    <property type="match status" value="1"/>
</dbReference>
<organism evidence="2 3">
    <name type="scientific">Streptomyces pathocidini</name>
    <dbReference type="NCBI Taxonomy" id="1650571"/>
    <lineage>
        <taxon>Bacteria</taxon>
        <taxon>Bacillati</taxon>
        <taxon>Actinomycetota</taxon>
        <taxon>Actinomycetes</taxon>
        <taxon>Kitasatosporales</taxon>
        <taxon>Streptomycetaceae</taxon>
        <taxon>Streptomyces</taxon>
    </lineage>
</organism>
<dbReference type="Proteomes" id="UP001611548">
    <property type="component" value="Unassembled WGS sequence"/>
</dbReference>
<keyword evidence="3" id="KW-1185">Reference proteome</keyword>
<reference evidence="2 3" key="1">
    <citation type="submission" date="2024-10" db="EMBL/GenBank/DDBJ databases">
        <title>The Natural Products Discovery Center: Release of the First 8490 Sequenced Strains for Exploring Actinobacteria Biosynthetic Diversity.</title>
        <authorList>
            <person name="Kalkreuter E."/>
            <person name="Kautsar S.A."/>
            <person name="Yang D."/>
            <person name="Bader C.D."/>
            <person name="Teijaro C.N."/>
            <person name="Fluegel L."/>
            <person name="Davis C.M."/>
            <person name="Simpson J.R."/>
            <person name="Lauterbach L."/>
            <person name="Steele A.D."/>
            <person name="Gui C."/>
            <person name="Meng S."/>
            <person name="Li G."/>
            <person name="Viehrig K."/>
            <person name="Ye F."/>
            <person name="Su P."/>
            <person name="Kiefer A.F."/>
            <person name="Nichols A."/>
            <person name="Cepeda A.J."/>
            <person name="Yan W."/>
            <person name="Fan B."/>
            <person name="Jiang Y."/>
            <person name="Adhikari A."/>
            <person name="Zheng C.-J."/>
            <person name="Schuster L."/>
            <person name="Cowan T.M."/>
            <person name="Smanski M.J."/>
            <person name="Chevrette M.G."/>
            <person name="De Carvalho L.P.S."/>
            <person name="Shen B."/>
        </authorList>
    </citation>
    <scope>NUCLEOTIDE SEQUENCE [LARGE SCALE GENOMIC DNA]</scope>
    <source>
        <strain evidence="2 3">NPDC020327</strain>
    </source>
</reference>
<dbReference type="PANTHER" id="PTHR31212:SF4">
    <property type="entry name" value="ALPHA-KETOGLUTARATE-DEPENDENT DIOXYGENASE ALKB HOMOLOG 3"/>
    <property type="match status" value="1"/>
</dbReference>
<comment type="caution">
    <text evidence="2">The sequence shown here is derived from an EMBL/GenBank/DDBJ whole genome shotgun (WGS) entry which is preliminary data.</text>
</comment>
<proteinExistence type="predicted"/>
<dbReference type="SUPFAM" id="SSF51197">
    <property type="entry name" value="Clavaminate synthase-like"/>
    <property type="match status" value="1"/>
</dbReference>
<sequence length="218" mass="24048">MSFHLQGSLFDETGETDEIGLRPLDGMGRTPLGRGVWIDVLRSWLSGADALFEELAESVPWHAERRTMYEREVDVPRLLSFYGAGDPLPHPVLDRARTALSEHYAAELGEPFLTAGLCYYRDGRDSVAWHGDRIGRGRTEDTMVAIVSVGEPRALLLRPRPGPGARDGGASTVRKALGHGDLIVMGGSCQRTWEHAIPKTNRPVGPRISIQFRPQGVR</sequence>
<evidence type="ECO:0000259" key="1">
    <source>
        <dbReference type="PROSITE" id="PS51471"/>
    </source>
</evidence>
<dbReference type="InterPro" id="IPR037151">
    <property type="entry name" value="AlkB-like_sf"/>
</dbReference>
<evidence type="ECO:0000313" key="3">
    <source>
        <dbReference type="Proteomes" id="UP001611548"/>
    </source>
</evidence>
<dbReference type="EMBL" id="JBIRWE010000008">
    <property type="protein sequence ID" value="MFI1966357.1"/>
    <property type="molecule type" value="Genomic_DNA"/>
</dbReference>
<dbReference type="InterPro" id="IPR005123">
    <property type="entry name" value="Oxoglu/Fe-dep_dioxygenase_dom"/>
</dbReference>
<feature type="domain" description="Fe2OG dioxygenase" evidence="1">
    <location>
        <begin position="111"/>
        <end position="216"/>
    </location>
</feature>
<dbReference type="RefSeq" id="WP_055472459.1">
    <property type="nucleotide sequence ID" value="NZ_JBIRWE010000008.1"/>
</dbReference>
<dbReference type="Gene3D" id="2.60.120.590">
    <property type="entry name" value="Alpha-ketoglutarate-dependent dioxygenase AlkB-like"/>
    <property type="match status" value="1"/>
</dbReference>
<evidence type="ECO:0000313" key="2">
    <source>
        <dbReference type="EMBL" id="MFI1966357.1"/>
    </source>
</evidence>
<protein>
    <submittedName>
        <fullName evidence="2">Alpha-ketoglutarate-dependent dioxygenase AlkB</fullName>
    </submittedName>
</protein>
<dbReference type="Pfam" id="PF13532">
    <property type="entry name" value="2OG-FeII_Oxy_2"/>
    <property type="match status" value="1"/>
</dbReference>
<dbReference type="InterPro" id="IPR027450">
    <property type="entry name" value="AlkB-like"/>
</dbReference>
<dbReference type="InterPro" id="IPR032854">
    <property type="entry name" value="ALKBH3"/>
</dbReference>
<dbReference type="PROSITE" id="PS51471">
    <property type="entry name" value="FE2OG_OXY"/>
    <property type="match status" value="1"/>
</dbReference>
<keyword evidence="2" id="KW-0560">Oxidoreductase</keyword>
<dbReference type="GO" id="GO:0051213">
    <property type="term" value="F:dioxygenase activity"/>
    <property type="evidence" value="ECO:0007669"/>
    <property type="project" value="UniProtKB-KW"/>
</dbReference>
<accession>A0ABW7UY75</accession>
<gene>
    <name evidence="2" type="ORF">ACH429_19990</name>
</gene>
<name>A0ABW7UY75_9ACTN</name>
<keyword evidence="2" id="KW-0223">Dioxygenase</keyword>